<sequence>MRSDCEKVSLLLVGIGGFGNFYIRELLYGARAEVFQIVGAVDPYAGTGETARELHDRGIPVFDTLEEFYRIHRAELAVLVTPIHLHAGQACYCMEHGSDVLCEKPICAFPGDAWAMIEARNRTGRKLAIGFQWSFDEAILRLKQDIMDGVYGKIRRMRTIVFFPRGLTYYRRGSGWAGRRKLDTGQWILDSVASNAAAHYLHNMLFLCGSRISESAEPRVMEAEVYRANPIEMFDTCALRVSVTDGAELLFYATHAVPGAQAREPEFVLEGEKGTVTLGYREGETAMWGCTADGRVTVYEKPGADGMGKLSCMEGAIRKGEPLSCVAETALPHLKCIWGLAESFPETPRFPERYIEYEEDGEQYTCRGLGEALDNCWQKGSLPYEEEMAWARKPHEIFLGNTFYHE</sequence>
<dbReference type="SUPFAM" id="SSF51735">
    <property type="entry name" value="NAD(P)-binding Rossmann-fold domains"/>
    <property type="match status" value="1"/>
</dbReference>
<dbReference type="InterPro" id="IPR052515">
    <property type="entry name" value="Gfo/Idh/MocA_Oxidoreductase"/>
</dbReference>
<gene>
    <name evidence="2" type="primary">pht4</name>
    <name evidence="2" type="ORF">AMURIS_04817</name>
</gene>
<dbReference type="GO" id="GO:0016491">
    <property type="term" value="F:oxidoreductase activity"/>
    <property type="evidence" value="ECO:0007669"/>
    <property type="project" value="UniProtKB-KW"/>
</dbReference>
<name>A0A2K4ZNK4_9FIRM</name>
<keyword evidence="3" id="KW-1185">Reference proteome</keyword>
<dbReference type="EMBL" id="OFSM01000038">
    <property type="protein sequence ID" value="SOY32064.1"/>
    <property type="molecule type" value="Genomic_DNA"/>
</dbReference>
<protein>
    <submittedName>
        <fullName evidence="2">4,5-dihydroxyphthalate dehydrogenase</fullName>
        <ecNumber evidence="2">1.-.-.-</ecNumber>
    </submittedName>
</protein>
<evidence type="ECO:0000313" key="2">
    <source>
        <dbReference type="EMBL" id="SOY32064.1"/>
    </source>
</evidence>
<dbReference type="RefSeq" id="WP_146040180.1">
    <property type="nucleotide sequence ID" value="NZ_JANJZD010000041.1"/>
</dbReference>
<dbReference type="Pfam" id="PF01408">
    <property type="entry name" value="GFO_IDH_MocA"/>
    <property type="match status" value="1"/>
</dbReference>
<reference evidence="2 3" key="1">
    <citation type="submission" date="2018-01" db="EMBL/GenBank/DDBJ databases">
        <authorList>
            <person name="Gaut B.S."/>
            <person name="Morton B.R."/>
            <person name="Clegg M.T."/>
            <person name="Duvall M.R."/>
        </authorList>
    </citation>
    <scope>NUCLEOTIDE SEQUENCE [LARGE SCALE GENOMIC DNA]</scope>
    <source>
        <strain evidence="2">GP69</strain>
    </source>
</reference>
<dbReference type="OrthoDB" id="9781966at2"/>
<feature type="domain" description="Gfo/Idh/MocA-like oxidoreductase N-terminal" evidence="1">
    <location>
        <begin position="10"/>
        <end position="131"/>
    </location>
</feature>
<evidence type="ECO:0000259" key="1">
    <source>
        <dbReference type="Pfam" id="PF01408"/>
    </source>
</evidence>
<dbReference type="SUPFAM" id="SSF55347">
    <property type="entry name" value="Glyceraldehyde-3-phosphate dehydrogenase-like, C-terminal domain"/>
    <property type="match status" value="1"/>
</dbReference>
<dbReference type="Gene3D" id="3.30.360.10">
    <property type="entry name" value="Dihydrodipicolinate Reductase, domain 2"/>
    <property type="match status" value="1"/>
</dbReference>
<dbReference type="InterPro" id="IPR000683">
    <property type="entry name" value="Gfo/Idh/MocA-like_OxRdtase_N"/>
</dbReference>
<accession>A0A2K4ZNK4</accession>
<proteinExistence type="predicted"/>
<dbReference type="PANTHER" id="PTHR43249">
    <property type="entry name" value="UDP-N-ACETYL-2-AMINO-2-DEOXY-D-GLUCURONATE OXIDASE"/>
    <property type="match status" value="1"/>
</dbReference>
<dbReference type="PANTHER" id="PTHR43249:SF1">
    <property type="entry name" value="D-GLUCOSIDE 3-DEHYDROGENASE"/>
    <property type="match status" value="1"/>
</dbReference>
<dbReference type="InterPro" id="IPR036291">
    <property type="entry name" value="NAD(P)-bd_dom_sf"/>
</dbReference>
<evidence type="ECO:0000313" key="3">
    <source>
        <dbReference type="Proteomes" id="UP000236311"/>
    </source>
</evidence>
<organism evidence="2 3">
    <name type="scientific">Acetatifactor muris</name>
    <dbReference type="NCBI Taxonomy" id="879566"/>
    <lineage>
        <taxon>Bacteria</taxon>
        <taxon>Bacillati</taxon>
        <taxon>Bacillota</taxon>
        <taxon>Clostridia</taxon>
        <taxon>Lachnospirales</taxon>
        <taxon>Lachnospiraceae</taxon>
        <taxon>Acetatifactor</taxon>
    </lineage>
</organism>
<dbReference type="AlphaFoldDB" id="A0A2K4ZNK4"/>
<dbReference type="EC" id="1.-.-.-" evidence="2"/>
<keyword evidence="2" id="KW-0560">Oxidoreductase</keyword>
<dbReference type="Gene3D" id="3.40.50.720">
    <property type="entry name" value="NAD(P)-binding Rossmann-like Domain"/>
    <property type="match status" value="1"/>
</dbReference>
<dbReference type="GO" id="GO:0000166">
    <property type="term" value="F:nucleotide binding"/>
    <property type="evidence" value="ECO:0007669"/>
    <property type="project" value="InterPro"/>
</dbReference>
<dbReference type="Proteomes" id="UP000236311">
    <property type="component" value="Unassembled WGS sequence"/>
</dbReference>